<feature type="compositionally biased region" description="Polar residues" evidence="2">
    <location>
        <begin position="271"/>
        <end position="281"/>
    </location>
</feature>
<feature type="repeat" description="TPR" evidence="1">
    <location>
        <begin position="58"/>
        <end position="91"/>
    </location>
</feature>
<feature type="region of interest" description="Disordered" evidence="2">
    <location>
        <begin position="117"/>
        <end position="333"/>
    </location>
</feature>
<feature type="compositionally biased region" description="Polar residues" evidence="2">
    <location>
        <begin position="125"/>
        <end position="134"/>
    </location>
</feature>
<proteinExistence type="predicted"/>
<dbReference type="InterPro" id="IPR052658">
    <property type="entry name" value="TPR-containing"/>
</dbReference>
<name>A0A8S9LU51_BRACR</name>
<sequence>MKLTWNKNPKKRSRVALPNILDVPSEKESPETKSQCLGDDLEVGENDGRVDLEAKKLADSFRAQGDKLAEEGRYEEALGKWEAALSIVPENAVIHEQKAQVFLEIGDPWKALMAATRATELDPSEPSTATMSNQKPKKRQRKESAKPPGDVVDVSRKQAKIAKTDGGRVDQSAASGPSLKKKISDSKTVQDSVSPLKPQSGNDLEYVKHSDKANLLRNALSPRSKAAESSGALHMKHSNKGAHQLSNSLPGKSGPDVLAKSTVVRQKENTDNATLSRQSIQRKGGSNARPKTSTLEKAFRELEKVVAESRPPAAATENQDADTSSSQAVKRRLPGDVKSKLAKVARIAASQGNVSGELINRLMSIVGHLIQVRSLKVQRLVI</sequence>
<dbReference type="SMART" id="SM00028">
    <property type="entry name" value="TPR"/>
    <property type="match status" value="2"/>
</dbReference>
<accession>A0A8S9LU51</accession>
<gene>
    <name evidence="3" type="ORF">F2Q68_00045428</name>
</gene>
<feature type="compositionally biased region" description="Basic and acidic residues" evidence="2">
    <location>
        <begin position="205"/>
        <end position="214"/>
    </location>
</feature>
<dbReference type="EMBL" id="QGKW02000276">
    <property type="protein sequence ID" value="KAF2609359.1"/>
    <property type="molecule type" value="Genomic_DNA"/>
</dbReference>
<organism evidence="3 4">
    <name type="scientific">Brassica cretica</name>
    <name type="common">Mustard</name>
    <dbReference type="NCBI Taxonomy" id="69181"/>
    <lineage>
        <taxon>Eukaryota</taxon>
        <taxon>Viridiplantae</taxon>
        <taxon>Streptophyta</taxon>
        <taxon>Embryophyta</taxon>
        <taxon>Tracheophyta</taxon>
        <taxon>Spermatophyta</taxon>
        <taxon>Magnoliopsida</taxon>
        <taxon>eudicotyledons</taxon>
        <taxon>Gunneridae</taxon>
        <taxon>Pentapetalae</taxon>
        <taxon>rosids</taxon>
        <taxon>malvids</taxon>
        <taxon>Brassicales</taxon>
        <taxon>Brassicaceae</taxon>
        <taxon>Brassiceae</taxon>
        <taxon>Brassica</taxon>
    </lineage>
</organism>
<dbReference type="InterPro" id="IPR011990">
    <property type="entry name" value="TPR-like_helical_dom_sf"/>
</dbReference>
<feature type="compositionally biased region" description="Basic and acidic residues" evidence="2">
    <location>
        <begin position="297"/>
        <end position="307"/>
    </location>
</feature>
<evidence type="ECO:0000256" key="2">
    <source>
        <dbReference type="SAM" id="MobiDB-lite"/>
    </source>
</evidence>
<dbReference type="PANTHER" id="PTHR15544">
    <property type="entry name" value="OSMOSIS RESPONSIVE FACTOR"/>
    <property type="match status" value="1"/>
</dbReference>
<feature type="compositionally biased region" description="Polar residues" evidence="2">
    <location>
        <begin position="316"/>
        <end position="328"/>
    </location>
</feature>
<dbReference type="Proteomes" id="UP000712281">
    <property type="component" value="Unassembled WGS sequence"/>
</dbReference>
<feature type="region of interest" description="Disordered" evidence="2">
    <location>
        <begin position="16"/>
        <end position="43"/>
    </location>
</feature>
<dbReference type="PROSITE" id="PS50005">
    <property type="entry name" value="TPR"/>
    <property type="match status" value="1"/>
</dbReference>
<evidence type="ECO:0000256" key="1">
    <source>
        <dbReference type="PROSITE-ProRule" id="PRU00339"/>
    </source>
</evidence>
<feature type="compositionally biased region" description="Polar residues" evidence="2">
    <location>
        <begin position="186"/>
        <end position="202"/>
    </location>
</feature>
<reference evidence="3" key="1">
    <citation type="submission" date="2019-12" db="EMBL/GenBank/DDBJ databases">
        <title>Genome sequencing and annotation of Brassica cretica.</title>
        <authorList>
            <person name="Studholme D.J."/>
            <person name="Sarris P.F."/>
        </authorList>
    </citation>
    <scope>NUCLEOTIDE SEQUENCE</scope>
    <source>
        <strain evidence="3">PFS-001/15</strain>
        <tissue evidence="3">Leaf</tissue>
    </source>
</reference>
<dbReference type="AlphaFoldDB" id="A0A8S9LU51"/>
<keyword evidence="1" id="KW-0802">TPR repeat</keyword>
<protein>
    <submittedName>
        <fullName evidence="3">Uncharacterized protein</fullName>
    </submittedName>
</protein>
<evidence type="ECO:0000313" key="3">
    <source>
        <dbReference type="EMBL" id="KAF2609359.1"/>
    </source>
</evidence>
<dbReference type="PANTHER" id="PTHR15544:SF0">
    <property type="entry name" value="TETRATRICOPEPTIDE REPEAT PROTEIN 33"/>
    <property type="match status" value="1"/>
</dbReference>
<dbReference type="InterPro" id="IPR019734">
    <property type="entry name" value="TPR_rpt"/>
</dbReference>
<evidence type="ECO:0000313" key="4">
    <source>
        <dbReference type="Proteomes" id="UP000712281"/>
    </source>
</evidence>
<comment type="caution">
    <text evidence="3">The sequence shown here is derived from an EMBL/GenBank/DDBJ whole genome shotgun (WGS) entry which is preliminary data.</text>
</comment>
<dbReference type="Gene3D" id="1.25.40.10">
    <property type="entry name" value="Tetratricopeptide repeat domain"/>
    <property type="match status" value="1"/>
</dbReference>
<dbReference type="SUPFAM" id="SSF48452">
    <property type="entry name" value="TPR-like"/>
    <property type="match status" value="1"/>
</dbReference>